<proteinExistence type="predicted"/>
<protein>
    <submittedName>
        <fullName evidence="1">Uncharacterized protein</fullName>
    </submittedName>
</protein>
<organism evidence="1 2">
    <name type="scientific">Bambusicola thoracicus</name>
    <name type="common">Chinese bamboo-partridge</name>
    <name type="synonym">Perdix thoracica</name>
    <dbReference type="NCBI Taxonomy" id="9083"/>
    <lineage>
        <taxon>Eukaryota</taxon>
        <taxon>Metazoa</taxon>
        <taxon>Chordata</taxon>
        <taxon>Craniata</taxon>
        <taxon>Vertebrata</taxon>
        <taxon>Euteleostomi</taxon>
        <taxon>Archelosauria</taxon>
        <taxon>Archosauria</taxon>
        <taxon>Dinosauria</taxon>
        <taxon>Saurischia</taxon>
        <taxon>Theropoda</taxon>
        <taxon>Coelurosauria</taxon>
        <taxon>Aves</taxon>
        <taxon>Neognathae</taxon>
        <taxon>Galloanserae</taxon>
        <taxon>Galliformes</taxon>
        <taxon>Phasianidae</taxon>
        <taxon>Perdicinae</taxon>
        <taxon>Bambusicola</taxon>
    </lineage>
</organism>
<dbReference type="Proteomes" id="UP000237246">
    <property type="component" value="Unassembled WGS sequence"/>
</dbReference>
<gene>
    <name evidence="1" type="ORF">CIB84_006381</name>
</gene>
<evidence type="ECO:0000313" key="1">
    <source>
        <dbReference type="EMBL" id="POI29870.1"/>
    </source>
</evidence>
<keyword evidence="2" id="KW-1185">Reference proteome</keyword>
<name>A0A2P4T0K3_BAMTH</name>
<reference evidence="1 2" key="1">
    <citation type="submission" date="2018-01" db="EMBL/GenBank/DDBJ databases">
        <title>Comparison of the Chinese Bamboo Partridge and Red Junglefowl genome sequences highlights the importance of demography in genome evolution.</title>
        <authorList>
            <person name="Tiley G.P."/>
            <person name="Kimball R.T."/>
            <person name="Braun E.L."/>
            <person name="Burleigh J.G."/>
        </authorList>
    </citation>
    <scope>NUCLEOTIDE SEQUENCE [LARGE SCALE GENOMIC DNA]</scope>
    <source>
        <strain evidence="1">RTK389</strain>
        <tissue evidence="1">Blood</tissue>
    </source>
</reference>
<sequence length="96" mass="10766">SPASEPRGDRTVPRCCLHGLRLWSSSSAPLEPSAFGSTRMRASHRVKIILFRLQFWTSSAAQKPICSAQPLAFLCMCSFIMERMGSCGRSWLIYKL</sequence>
<evidence type="ECO:0000313" key="2">
    <source>
        <dbReference type="Proteomes" id="UP000237246"/>
    </source>
</evidence>
<comment type="caution">
    <text evidence="1">The sequence shown here is derived from an EMBL/GenBank/DDBJ whole genome shotgun (WGS) entry which is preliminary data.</text>
</comment>
<accession>A0A2P4T0K3</accession>
<dbReference type="AlphaFoldDB" id="A0A2P4T0K3"/>
<dbReference type="EMBL" id="PPHD01013807">
    <property type="protein sequence ID" value="POI29870.1"/>
    <property type="molecule type" value="Genomic_DNA"/>
</dbReference>
<feature type="non-terminal residue" evidence="1">
    <location>
        <position position="1"/>
    </location>
</feature>